<dbReference type="Proteomes" id="UP000291334">
    <property type="component" value="Unassembled WGS sequence"/>
</dbReference>
<keyword evidence="2" id="KW-0808">Transferase</keyword>
<comment type="catalytic activity">
    <reaction evidence="9">
        <text>DNA(n) + a 2'-deoxyribonucleoside 5'-triphosphate = DNA(n+1) + diphosphate</text>
        <dbReference type="Rhea" id="RHEA:22508"/>
        <dbReference type="Rhea" id="RHEA-COMP:17339"/>
        <dbReference type="Rhea" id="RHEA-COMP:17340"/>
        <dbReference type="ChEBI" id="CHEBI:33019"/>
        <dbReference type="ChEBI" id="CHEBI:61560"/>
        <dbReference type="ChEBI" id="CHEBI:173112"/>
        <dbReference type="EC" id="2.7.7.49"/>
    </reaction>
</comment>
<dbReference type="EMBL" id="QJUM01000002">
    <property type="protein sequence ID" value="TBV09494.1"/>
    <property type="molecule type" value="Genomic_DNA"/>
</dbReference>
<dbReference type="PANTHER" id="PTHR34047">
    <property type="entry name" value="NUCLEAR INTRON MATURASE 1, MITOCHONDRIAL-RELATED"/>
    <property type="match status" value="1"/>
</dbReference>
<dbReference type="PANTHER" id="PTHR34047:SF7">
    <property type="entry name" value="RNA-DIRECTED DNA POLYMERASE"/>
    <property type="match status" value="1"/>
</dbReference>
<dbReference type="CDD" id="cd03487">
    <property type="entry name" value="RT_Bac_retron_II"/>
    <property type="match status" value="1"/>
</dbReference>
<comment type="caution">
    <text evidence="11">The sequence shown here is derived from an EMBL/GenBank/DDBJ whole genome shotgun (WGS) entry which is preliminary data.</text>
</comment>
<dbReference type="RefSeq" id="WP_131174531.1">
    <property type="nucleotide sequence ID" value="NZ_QJUM01000002.1"/>
</dbReference>
<evidence type="ECO:0000256" key="6">
    <source>
        <dbReference type="ARBA" id="ARBA00022918"/>
    </source>
</evidence>
<evidence type="ECO:0000256" key="4">
    <source>
        <dbReference type="ARBA" id="ARBA00022723"/>
    </source>
</evidence>
<gene>
    <name evidence="11" type="ORF">DNK34_02290</name>
</gene>
<keyword evidence="5" id="KW-0460">Magnesium</keyword>
<evidence type="ECO:0000256" key="5">
    <source>
        <dbReference type="ARBA" id="ARBA00022842"/>
    </source>
</evidence>
<keyword evidence="4" id="KW-0479">Metal-binding</keyword>
<dbReference type="Pfam" id="PF13365">
    <property type="entry name" value="Trypsin_2"/>
    <property type="match status" value="1"/>
</dbReference>
<evidence type="ECO:0000259" key="10">
    <source>
        <dbReference type="PROSITE" id="PS50878"/>
    </source>
</evidence>
<dbReference type="SUPFAM" id="SSF56672">
    <property type="entry name" value="DNA/RNA polymerases"/>
    <property type="match status" value="1"/>
</dbReference>
<evidence type="ECO:0000256" key="1">
    <source>
        <dbReference type="ARBA" id="ARBA00012493"/>
    </source>
</evidence>
<dbReference type="InterPro" id="IPR043502">
    <property type="entry name" value="DNA/RNA_pol_sf"/>
</dbReference>
<evidence type="ECO:0000313" key="12">
    <source>
        <dbReference type="Proteomes" id="UP000291334"/>
    </source>
</evidence>
<dbReference type="PRINTS" id="PR00866">
    <property type="entry name" value="RNADNAPOLMS"/>
</dbReference>
<evidence type="ECO:0000313" key="11">
    <source>
        <dbReference type="EMBL" id="TBV09494.1"/>
    </source>
</evidence>
<reference evidence="11 12" key="1">
    <citation type="submission" date="2018-06" db="EMBL/GenBank/DDBJ databases">
        <title>Three novel Pseudomonas species isolated from symptomatic oak.</title>
        <authorList>
            <person name="Bueno-Gonzalez V."/>
            <person name="Brady C."/>
        </authorList>
    </citation>
    <scope>NUCLEOTIDE SEQUENCE [LARGE SCALE GENOMIC DNA]</scope>
    <source>
        <strain evidence="11 12">P26B</strain>
    </source>
</reference>
<dbReference type="InterPro" id="IPR000477">
    <property type="entry name" value="RT_dom"/>
</dbReference>
<keyword evidence="7" id="KW-0051">Antiviral defense</keyword>
<protein>
    <recommendedName>
        <fullName evidence="1">RNA-directed DNA polymerase</fullName>
        <ecNumber evidence="1">2.7.7.49</ecNumber>
    </recommendedName>
</protein>
<feature type="domain" description="Reverse transcriptase" evidence="10">
    <location>
        <begin position="30"/>
        <end position="257"/>
    </location>
</feature>
<comment type="similarity">
    <text evidence="8">Belongs to the bacterial reverse transcriptase family.</text>
</comment>
<evidence type="ECO:0000256" key="2">
    <source>
        <dbReference type="ARBA" id="ARBA00022679"/>
    </source>
</evidence>
<organism evidence="11 12">
    <name type="scientific">Phytopseudomonas dryadis</name>
    <dbReference type="NCBI Taxonomy" id="2487520"/>
    <lineage>
        <taxon>Bacteria</taxon>
        <taxon>Pseudomonadati</taxon>
        <taxon>Pseudomonadota</taxon>
        <taxon>Gammaproteobacteria</taxon>
        <taxon>Pseudomonadales</taxon>
        <taxon>Pseudomonadaceae</taxon>
        <taxon>Phytopseudomonas</taxon>
    </lineage>
</organism>
<dbReference type="InterPro" id="IPR051083">
    <property type="entry name" value="GrpII_Intron_Splice-Mob/Def"/>
</dbReference>
<dbReference type="PROSITE" id="PS50878">
    <property type="entry name" value="RT_POL"/>
    <property type="match status" value="1"/>
</dbReference>
<keyword evidence="6" id="KW-0695">RNA-directed DNA polymerase</keyword>
<evidence type="ECO:0000256" key="9">
    <source>
        <dbReference type="ARBA" id="ARBA00048173"/>
    </source>
</evidence>
<evidence type="ECO:0000256" key="7">
    <source>
        <dbReference type="ARBA" id="ARBA00023118"/>
    </source>
</evidence>
<evidence type="ECO:0000256" key="8">
    <source>
        <dbReference type="ARBA" id="ARBA00034120"/>
    </source>
</evidence>
<dbReference type="InterPro" id="IPR043504">
    <property type="entry name" value="Peptidase_S1_PA_chymotrypsin"/>
</dbReference>
<dbReference type="Gene3D" id="2.40.10.10">
    <property type="entry name" value="Trypsin-like serine proteases"/>
    <property type="match status" value="2"/>
</dbReference>
<keyword evidence="12" id="KW-1185">Reference proteome</keyword>
<dbReference type="EC" id="2.7.7.49" evidence="1"/>
<accession>A0ABY1ZCI6</accession>
<keyword evidence="3" id="KW-0548">Nucleotidyltransferase</keyword>
<dbReference type="InterPro" id="IPR000123">
    <property type="entry name" value="Reverse_transcriptase_msDNA"/>
</dbReference>
<proteinExistence type="inferred from homology"/>
<sequence>MIIDDILKALFTPGLGNLSGFCDLLGVEQEKLLDFLYKRKSSHYAAFHIPKKNGATRVVKAPKKAMKELQKSLALHLNKFYYPKPSSHGFVKGRSIKSNALPHVNKNLVFNIDLKDFFETIHFGRVKNLFMSAPFNAPHNVATVIAHICCHDGKLVQGAPTSPLISNMICWKLDSQLQALAKSKKCHVTRFVDDITFSFTSSLKHLPAGVVEVTQDGMAIPGRELEQIVKANGFLINAEKTRLQHRSQRQMVTGLVVNKFPNVPREFIRKTSSMINALRRYGPELAEEKYLQILAGNKQVVPARQHRRIKDNAGDFFIKVLKGRLNYIQMIRGRSDNMYRRLAYDFTVAIGKENLEFRKSPEEILGNSIFVVKNLTDDSQGTAFLLDGVGLITNQHVISGVSKTLAPHMISFLRAGDEAEFSAELILSDVKEDLAIFYPGEKFDQIPRLRKANKEAIRPMEPILSIGFPKHRDGAAHYITKGNTTQLRRQVDLDLWLVDVPLIEGNSGGPIFNDSMEVIGVAARGAAQSNINTALYGFIPIASLNRFVARSEFKFTSSLYAVLDGKAFRPLCEVAGKYARRGCFFIF</sequence>
<dbReference type="SUPFAM" id="SSF50494">
    <property type="entry name" value="Trypsin-like serine proteases"/>
    <property type="match status" value="1"/>
</dbReference>
<name>A0ABY1ZCI6_9GAMM</name>
<dbReference type="InterPro" id="IPR009003">
    <property type="entry name" value="Peptidase_S1_PA"/>
</dbReference>
<evidence type="ECO:0000256" key="3">
    <source>
        <dbReference type="ARBA" id="ARBA00022695"/>
    </source>
</evidence>
<dbReference type="Pfam" id="PF00078">
    <property type="entry name" value="RVT_1"/>
    <property type="match status" value="1"/>
</dbReference>